<evidence type="ECO:0000313" key="2">
    <source>
        <dbReference type="Proteomes" id="UP000076798"/>
    </source>
</evidence>
<name>A0A166FEK3_9AGAM</name>
<gene>
    <name evidence="1" type="ORF">SISSUDRAFT_465895</name>
</gene>
<sequence length="1602" mass="170440">MATKPHVTSFTPQLFSVSSDTTFVLTGVNLNTPYLWVQIRDIASSSTDSKISFVATSQAATTATFTISARAIQATGQAYQVWWGASTSATVPPASTAWASNANLPKVLLYDLSSGIGNTVPCQGGTNCVVGLYNAPDGATANVTYTPKSTRQTSWNGTSGAPAPVSVSGWIQITNTITKTGLVHFASPLLPFEGQYDLGVSLTVSSNSSPVSSVSGPGAIGYVPILGSYTDVAKPSVCAMTIPVSFIATPPAPNSQWNQGLPDTTNEANYPSWVGDFDNNPKSAGAGDTFDWSGNGLSVYGVNHALIDESGITTQLLELEGTGMLVNGSPVALRVWVDGKGWRCARMDTTATTYTQAGNYPNQWVVDDSSQEYPSRPEEIFGIYQLVKNPNYQIGNDAANQAARAAPCLIETSNPNEIMIGIDKIILVPTAFTRPVDPYFVNPASLPSVNLVSFARPPQSLVYNDGGFIDGIKVDATLYMVYMTGYITYTVPSDAVASATLGAPPNPAEDISCTCLGSAPLTISTAPTVKYTLVVASEPATTARPSNLFYTIYQGQGGGIPPFASSWKPLMSVSTAQAIANGNGQVSIVQVSDTSVLLFQRSRSEILQVYVCTLDINNTNLTLSDPAGAIANGILSLKDATVMPSVLQAYSTRFGLQFPDGADYNLIYDTWFSVLYQPSNGAFSSPGYHIFASPYTFTSTIIHLWYPATTAAPFIDETKGTCVGVYGTVPLSIPPTNPPSTTPPSMHIITGNLGSKLDFVVDSVTYGGSDPVYLEVKVNQASMTYSVREWGKYASGFVAPSGSLAAVSTDVRNVPITLSDGSNCTLNLHWTGTTVAGVAGTVNPSTVVDGDFWIFEVQPYSIANMTSGTLNNGTGVLALDVSQSHLPRDSSFSCSFTLTYIAPATPGGFGALTVANSKNASGDQSAKNLIIPNGTSPLNASSQITLSPSTANIVVTLAATPADQDSWSITITNGDVSNPVSGIPNTGDWAYPTVSGSYTGATQSRVSVACYKIDNVNNSPATLHFTYNEDGGIDKDFTLSVQTKTNSDGTQVITGWSTATLDNGLTFGFDNLSGTPATTDHWAFDVTPSVALLEVIGQRPVAMFTSSAQNPQSAWLVAPTKSAGGRILQLQVPLQPPTAGKSNVPNPAIAGLLPLRTTLEPYLGLVGGVPTLSFKGLKTSGVSWSAAIQKEVPTDSTNQLAYGLLGYLKEDYRPSHSGPYYTTALGSQGITDSSTINMWSTFAVSDVLAEPHLPSDFASELPTPGWTADPLSTTPPQYRPTAWMALFPQYRFHIGQVHVASDLSLNFSLDPSATASALNTRILTGSGRQVLYEDFFANNMIPAVNPDVYSQWKSAVSEGLSVDSRKQWLQDGSGNSINPFTNNDFLQVSWDPTWTTDADYPKVAKYILQLSVLRQLWDSPPGWTVNTDEGRNVPNYWKFRIGGPVADQFLNTAFASPAYMNKRTTLQNQLLPQYFSTNPLFPAAFGSAAAAFAAVLTDPRMEPSFNQLTDRARTKLINAMVQQVSTSGLALNRTVLSYLANRSIVQNPSPINSNIVSEIPITVTPKSDGSLPATWELNLARFAGPLMYVVVKRAWRNDNDDS</sequence>
<proteinExistence type="predicted"/>
<dbReference type="EMBL" id="KV428031">
    <property type="protein sequence ID" value="KZT40576.1"/>
    <property type="molecule type" value="Genomic_DNA"/>
</dbReference>
<dbReference type="OrthoDB" id="10556156at2759"/>
<protein>
    <submittedName>
        <fullName evidence="1">Uncharacterized protein</fullName>
    </submittedName>
</protein>
<organism evidence="1 2">
    <name type="scientific">Sistotremastrum suecicum HHB10207 ss-3</name>
    <dbReference type="NCBI Taxonomy" id="1314776"/>
    <lineage>
        <taxon>Eukaryota</taxon>
        <taxon>Fungi</taxon>
        <taxon>Dikarya</taxon>
        <taxon>Basidiomycota</taxon>
        <taxon>Agaricomycotina</taxon>
        <taxon>Agaricomycetes</taxon>
        <taxon>Sistotremastrales</taxon>
        <taxon>Sistotremastraceae</taxon>
        <taxon>Sistotremastrum</taxon>
    </lineage>
</organism>
<reference evidence="1 2" key="1">
    <citation type="journal article" date="2016" name="Mol. Biol. Evol.">
        <title>Comparative Genomics of Early-Diverging Mushroom-Forming Fungi Provides Insights into the Origins of Lignocellulose Decay Capabilities.</title>
        <authorList>
            <person name="Nagy L.G."/>
            <person name="Riley R."/>
            <person name="Tritt A."/>
            <person name="Adam C."/>
            <person name="Daum C."/>
            <person name="Floudas D."/>
            <person name="Sun H."/>
            <person name="Yadav J.S."/>
            <person name="Pangilinan J."/>
            <person name="Larsson K.H."/>
            <person name="Matsuura K."/>
            <person name="Barry K."/>
            <person name="Labutti K."/>
            <person name="Kuo R."/>
            <person name="Ohm R.A."/>
            <person name="Bhattacharya S.S."/>
            <person name="Shirouzu T."/>
            <person name="Yoshinaga Y."/>
            <person name="Martin F.M."/>
            <person name="Grigoriev I.V."/>
            <person name="Hibbett D.S."/>
        </authorList>
    </citation>
    <scope>NUCLEOTIDE SEQUENCE [LARGE SCALE GENOMIC DNA]</scope>
    <source>
        <strain evidence="1 2">HHB10207 ss-3</strain>
    </source>
</reference>
<dbReference type="Proteomes" id="UP000076798">
    <property type="component" value="Unassembled WGS sequence"/>
</dbReference>
<accession>A0A166FEK3</accession>
<evidence type="ECO:0000313" key="1">
    <source>
        <dbReference type="EMBL" id="KZT40576.1"/>
    </source>
</evidence>
<keyword evidence="2" id="KW-1185">Reference proteome</keyword>